<dbReference type="AlphaFoldDB" id="A0A7R8V4C1"/>
<feature type="domain" description="Bromo" evidence="5">
    <location>
        <begin position="711"/>
        <end position="781"/>
    </location>
</feature>
<evidence type="ECO:0000256" key="1">
    <source>
        <dbReference type="ARBA" id="ARBA00023117"/>
    </source>
</evidence>
<feature type="region of interest" description="Disordered" evidence="4">
    <location>
        <begin position="209"/>
        <end position="248"/>
    </location>
</feature>
<dbReference type="Gene3D" id="1.20.920.10">
    <property type="entry name" value="Bromodomain-like"/>
    <property type="match status" value="1"/>
</dbReference>
<evidence type="ECO:0000259" key="5">
    <source>
        <dbReference type="PROSITE" id="PS50014"/>
    </source>
</evidence>
<evidence type="ECO:0000256" key="2">
    <source>
        <dbReference type="PROSITE-ProRule" id="PRU00035"/>
    </source>
</evidence>
<name>A0A7R8V4C1_HERIL</name>
<feature type="compositionally biased region" description="Basic and acidic residues" evidence="4">
    <location>
        <begin position="550"/>
        <end position="574"/>
    </location>
</feature>
<dbReference type="OrthoDB" id="1742084at2759"/>
<dbReference type="PRINTS" id="PR00503">
    <property type="entry name" value="BROMODOMAIN"/>
</dbReference>
<feature type="compositionally biased region" description="Basic and acidic residues" evidence="4">
    <location>
        <begin position="478"/>
        <end position="493"/>
    </location>
</feature>
<feature type="compositionally biased region" description="Acidic residues" evidence="4">
    <location>
        <begin position="336"/>
        <end position="347"/>
    </location>
</feature>
<feature type="region of interest" description="Disordered" evidence="4">
    <location>
        <begin position="274"/>
        <end position="354"/>
    </location>
</feature>
<reference evidence="6 7" key="1">
    <citation type="submission" date="2020-11" db="EMBL/GenBank/DDBJ databases">
        <authorList>
            <person name="Wallbank WR R."/>
            <person name="Pardo Diaz C."/>
            <person name="Kozak K."/>
            <person name="Martin S."/>
            <person name="Jiggins C."/>
            <person name="Moest M."/>
            <person name="Warren A I."/>
            <person name="Generalovic N T."/>
            <person name="Byers J.R.P. K."/>
            <person name="Montejo-Kovacevich G."/>
            <person name="Yen C E."/>
        </authorList>
    </citation>
    <scope>NUCLEOTIDE SEQUENCE [LARGE SCALE GENOMIC DNA]</scope>
</reference>
<sequence>MTSVQERLQLKRIALDKWTIREQLCLASAVSCSGDQNWMSVSRSLKMLCGANRPADWFSQKSCAVQYGELLENVETPKRKKRTANERDNQTAETPTESILRKLTQERINELKSVIQAEQEEYTKLREEILSIQAGGVEEAQLREMWAQIEQEMEHKQIEKQKHEQWLKEREERKTELQKASRVGLFSTATTTAGTAQSKPAQLSLMVKSEDVETDEGNSKQGSSPLLTSLLKSPATTPTASNSPTNIRATAPTITNLLTGHTNTVISMGATSTSQSFPLMHNQPLTGPVPTEATPQVTQSPSQAAPTLSMLLENKNSNKSSSGAEQPADNIKNEQETNDPEPMETEDGSCSPNKDEEQQLMEVFKGLIPDNIDEDIEEILTNNNAIILNPELLEEESILENVDSLIDDHDDISDKDKAMEPQEQPKPLLENSKNMSDSINTCESKDQSKQEKNELQDAKAKPKIEDSSGGGFQGSIEPKNEPQELKSDAKQPEPDSSDPVSDDNDVQIIETTPPLTSNREKTKTPSDLTGRKTDSDNKQPEIATDVAKASPEKKRDNFQDHFEKSIRNESHDHASHIIENTHESHSENLSDHTTTITIIDTDEDSTMEVIKEDKVGKAKRDYSRKKPEHVERRLDDMDEIRLSIGLRKLKDREGSESPLVDDETSDSIPRTRRRYSSTPNIDSIPNSPASSDDREYRAWKKSVLTVYNKICSHKYASLFHKQLPEDSAPNYKQIILRPMDLQTIKHNIESGVIRTTAEFQRDVMLMCQNVMMYYGKENSGYAMAKEMMADMGMAIESLVESARKEVDHRSGNSASSLKNRSRKSTRLP</sequence>
<dbReference type="PANTHER" id="PTHR15398">
    <property type="entry name" value="BROMODOMAIN-CONTAINING PROTEIN 8"/>
    <property type="match status" value="1"/>
</dbReference>
<keyword evidence="7" id="KW-1185">Reference proteome</keyword>
<feature type="region of interest" description="Disordered" evidence="4">
    <location>
        <begin position="409"/>
        <end position="574"/>
    </location>
</feature>
<feature type="compositionally biased region" description="Basic and acidic residues" evidence="4">
    <location>
        <begin position="443"/>
        <end position="466"/>
    </location>
</feature>
<dbReference type="PANTHER" id="PTHR15398:SF4">
    <property type="entry name" value="BROMODOMAIN-CONTAINING PROTEIN 8 ISOFORM X1"/>
    <property type="match status" value="1"/>
</dbReference>
<feature type="region of interest" description="Disordered" evidence="4">
    <location>
        <begin position="804"/>
        <end position="828"/>
    </location>
</feature>
<accession>A0A7R8V4C1</accession>
<evidence type="ECO:0000313" key="7">
    <source>
        <dbReference type="Proteomes" id="UP000594454"/>
    </source>
</evidence>
<dbReference type="SMART" id="SM00297">
    <property type="entry name" value="BROMO"/>
    <property type="match status" value="1"/>
</dbReference>
<keyword evidence="1 2" id="KW-0103">Bromodomain</keyword>
<feature type="compositionally biased region" description="Basic and acidic residues" evidence="4">
    <location>
        <begin position="518"/>
        <end position="539"/>
    </location>
</feature>
<dbReference type="EMBL" id="LR899014">
    <property type="protein sequence ID" value="CAD7091920.1"/>
    <property type="molecule type" value="Genomic_DNA"/>
</dbReference>
<feature type="compositionally biased region" description="Polar residues" evidence="4">
    <location>
        <begin position="431"/>
        <end position="442"/>
    </location>
</feature>
<dbReference type="Proteomes" id="UP000594454">
    <property type="component" value="Chromosome 6"/>
</dbReference>
<evidence type="ECO:0000256" key="3">
    <source>
        <dbReference type="SAM" id="Coils"/>
    </source>
</evidence>
<evidence type="ECO:0000313" key="6">
    <source>
        <dbReference type="EMBL" id="CAD7091920.1"/>
    </source>
</evidence>
<dbReference type="Pfam" id="PF00439">
    <property type="entry name" value="Bromodomain"/>
    <property type="match status" value="1"/>
</dbReference>
<feature type="compositionally biased region" description="Basic residues" evidence="4">
    <location>
        <begin position="819"/>
        <end position="828"/>
    </location>
</feature>
<evidence type="ECO:0000256" key="4">
    <source>
        <dbReference type="SAM" id="MobiDB-lite"/>
    </source>
</evidence>
<dbReference type="PROSITE" id="PS50014">
    <property type="entry name" value="BROMODOMAIN_2"/>
    <property type="match status" value="1"/>
</dbReference>
<feature type="compositionally biased region" description="Low complexity" evidence="4">
    <location>
        <begin position="223"/>
        <end position="246"/>
    </location>
</feature>
<feature type="coiled-coil region" evidence="3">
    <location>
        <begin position="100"/>
        <end position="128"/>
    </location>
</feature>
<dbReference type="InterPro" id="IPR001487">
    <property type="entry name" value="Bromodomain"/>
</dbReference>
<dbReference type="InParanoid" id="A0A7R8V4C1"/>
<feature type="region of interest" description="Disordered" evidence="4">
    <location>
        <begin position="76"/>
        <end position="97"/>
    </location>
</feature>
<feature type="compositionally biased region" description="Polar residues" evidence="4">
    <location>
        <begin position="293"/>
        <end position="306"/>
    </location>
</feature>
<feature type="compositionally biased region" description="Polar residues" evidence="4">
    <location>
        <begin position="676"/>
        <end position="690"/>
    </location>
</feature>
<feature type="region of interest" description="Disordered" evidence="4">
    <location>
        <begin position="651"/>
        <end position="692"/>
    </location>
</feature>
<keyword evidence="3" id="KW-0175">Coiled coil</keyword>
<dbReference type="InterPro" id="IPR036427">
    <property type="entry name" value="Bromodomain-like_sf"/>
</dbReference>
<organism evidence="6 7">
    <name type="scientific">Hermetia illucens</name>
    <name type="common">Black soldier fly</name>
    <dbReference type="NCBI Taxonomy" id="343691"/>
    <lineage>
        <taxon>Eukaryota</taxon>
        <taxon>Metazoa</taxon>
        <taxon>Ecdysozoa</taxon>
        <taxon>Arthropoda</taxon>
        <taxon>Hexapoda</taxon>
        <taxon>Insecta</taxon>
        <taxon>Pterygota</taxon>
        <taxon>Neoptera</taxon>
        <taxon>Endopterygota</taxon>
        <taxon>Diptera</taxon>
        <taxon>Brachycera</taxon>
        <taxon>Stratiomyomorpha</taxon>
        <taxon>Stratiomyidae</taxon>
        <taxon>Hermetiinae</taxon>
        <taxon>Hermetia</taxon>
    </lineage>
</organism>
<proteinExistence type="predicted"/>
<protein>
    <recommendedName>
        <fullName evidence="5">Bromo domain-containing protein</fullName>
    </recommendedName>
</protein>
<dbReference type="FunCoup" id="A0A7R8V4C1">
    <property type="interactions" value="1860"/>
</dbReference>
<dbReference type="SUPFAM" id="SSF47370">
    <property type="entry name" value="Bromodomain"/>
    <property type="match status" value="1"/>
</dbReference>
<dbReference type="GO" id="GO:0035267">
    <property type="term" value="C:NuA4 histone acetyltransferase complex"/>
    <property type="evidence" value="ECO:0007669"/>
    <property type="project" value="TreeGrafter"/>
</dbReference>
<gene>
    <name evidence="6" type="ORF">HERILL_LOCUS14317</name>
</gene>
<dbReference type="OMA" id="FGTRECE"/>